<dbReference type="EMBL" id="JAVIIS010000056">
    <property type="protein sequence ID" value="MDX8443196.1"/>
    <property type="molecule type" value="Genomic_DNA"/>
</dbReference>
<name>A0ABU4X670_9HYPH</name>
<reference evidence="2 3" key="1">
    <citation type="submission" date="2023-08" db="EMBL/GenBank/DDBJ databases">
        <title>Implementing the SeqCode for naming new Mesorhizobium species isolated from Vachellia karroo root nodules.</title>
        <authorList>
            <person name="Van Lill M."/>
        </authorList>
    </citation>
    <scope>NUCLEOTIDE SEQUENCE [LARGE SCALE GENOMIC DNA]</scope>
    <source>
        <strain evidence="2 3">VK3E</strain>
    </source>
</reference>
<gene>
    <name evidence="2" type="ORF">RFM51_26860</name>
</gene>
<keyword evidence="3" id="KW-1185">Reference proteome</keyword>
<sequence length="371" mass="40552">MLHSQKSMKAGTWSFSPLRSAPNRPTAAARSSAAKKSRPHTDVPNEKASERAKRVTFKAVISSCVLLSAPSFAAEGKGPFYIDNGNIVVSGEIGLADIRAQEFVYWKHDDWHNHKVSQLDWKSIEVTLLTVGVSAPIDKEWSLKSRFDVGIGGDGHLLDRDWASKLNDSWSGRAVMPDTDLDHYFAGSIEVDRIVGSNETGSLAVGAGLRYTDVKWAAYGGYGIESSGDPLFRDRHEIWSGNHKVISNRQKIPVGFVSLSGEQVLGDLSVSGGIRAGLSIGFEDIDDHWGEHRFYSDLYTAPTMGADIAVSYAVTPCTSLYLRGSFDRVFHTRGDEQSLDTAKGQFEGQWKDNVAATFQAMSVSLGLKATF</sequence>
<dbReference type="EC" id="3.4.23.49" evidence="2"/>
<feature type="region of interest" description="Disordered" evidence="1">
    <location>
        <begin position="1"/>
        <end position="50"/>
    </location>
</feature>
<accession>A0ABU4X670</accession>
<protein>
    <submittedName>
        <fullName evidence="2">Omptin family outer membrane protease</fullName>
        <ecNumber evidence="2">3.4.23.49</ecNumber>
    </submittedName>
</protein>
<evidence type="ECO:0000313" key="2">
    <source>
        <dbReference type="EMBL" id="MDX8443196.1"/>
    </source>
</evidence>
<evidence type="ECO:0000256" key="1">
    <source>
        <dbReference type="SAM" id="MobiDB-lite"/>
    </source>
</evidence>
<feature type="compositionally biased region" description="Polar residues" evidence="1">
    <location>
        <begin position="1"/>
        <end position="17"/>
    </location>
</feature>
<evidence type="ECO:0000313" key="3">
    <source>
        <dbReference type="Proteomes" id="UP001272097"/>
    </source>
</evidence>
<dbReference type="Pfam" id="PF01278">
    <property type="entry name" value="Omptin"/>
    <property type="match status" value="1"/>
</dbReference>
<keyword evidence="2" id="KW-0645">Protease</keyword>
<dbReference type="InterPro" id="IPR020080">
    <property type="entry name" value="OM_adhesin/peptidase_omptin"/>
</dbReference>
<proteinExistence type="predicted"/>
<feature type="compositionally biased region" description="Basic and acidic residues" evidence="1">
    <location>
        <begin position="39"/>
        <end position="50"/>
    </location>
</feature>
<dbReference type="InterPro" id="IPR000036">
    <property type="entry name" value="Peptidase_A26_omptin"/>
</dbReference>
<dbReference type="Proteomes" id="UP001272097">
    <property type="component" value="Unassembled WGS sequence"/>
</dbReference>
<dbReference type="InterPro" id="IPR053724">
    <property type="entry name" value="OMP_A26_sf"/>
</dbReference>
<dbReference type="Gene3D" id="2.40.128.90">
    <property type="entry name" value="OMPT-like"/>
    <property type="match status" value="1"/>
</dbReference>
<dbReference type="SUPFAM" id="SSF69917">
    <property type="entry name" value="OMPT-like"/>
    <property type="match status" value="1"/>
</dbReference>
<dbReference type="RefSeq" id="WP_320217191.1">
    <property type="nucleotide sequence ID" value="NZ_JAVIIS010000056.1"/>
</dbReference>
<keyword evidence="2" id="KW-0378">Hydrolase</keyword>
<organism evidence="2 3">
    <name type="scientific">Mesorhizobium australafricanum</name>
    <dbReference type="NCBI Taxonomy" id="3072311"/>
    <lineage>
        <taxon>Bacteria</taxon>
        <taxon>Pseudomonadati</taxon>
        <taxon>Pseudomonadota</taxon>
        <taxon>Alphaproteobacteria</taxon>
        <taxon>Hyphomicrobiales</taxon>
        <taxon>Phyllobacteriaceae</taxon>
        <taxon>Mesorhizobium</taxon>
    </lineage>
</organism>
<comment type="caution">
    <text evidence="2">The sequence shown here is derived from an EMBL/GenBank/DDBJ whole genome shotgun (WGS) entry which is preliminary data.</text>
</comment>
<feature type="compositionally biased region" description="Low complexity" evidence="1">
    <location>
        <begin position="19"/>
        <end position="32"/>
    </location>
</feature>
<dbReference type="GO" id="GO:0006508">
    <property type="term" value="P:proteolysis"/>
    <property type="evidence" value="ECO:0007669"/>
    <property type="project" value="UniProtKB-KW"/>
</dbReference>
<dbReference type="GO" id="GO:0004190">
    <property type="term" value="F:aspartic-type endopeptidase activity"/>
    <property type="evidence" value="ECO:0007669"/>
    <property type="project" value="UniProtKB-EC"/>
</dbReference>